<feature type="transmembrane region" description="Helical" evidence="7">
    <location>
        <begin position="160"/>
        <end position="179"/>
    </location>
</feature>
<feature type="transmembrane region" description="Helical" evidence="7">
    <location>
        <begin position="328"/>
        <end position="345"/>
    </location>
</feature>
<dbReference type="Proteomes" id="UP000515703">
    <property type="component" value="Chromosome"/>
</dbReference>
<reference evidence="9 10" key="2">
    <citation type="submission" date="2020-08" db="EMBL/GenBank/DDBJ databases">
        <authorList>
            <person name="Ueki A."/>
            <person name="Tonouchi A."/>
        </authorList>
    </citation>
    <scope>NUCLEOTIDE SEQUENCE [LARGE SCALE GENOMIC DNA]</scope>
    <source>
        <strain evidence="9 10">CTTW</strain>
    </source>
</reference>
<keyword evidence="5 7" id="KW-1133">Transmembrane helix</keyword>
<dbReference type="AlphaFoldDB" id="A0A7I8DL61"/>
<feature type="domain" description="Peptidase S54 rhomboid" evidence="8">
    <location>
        <begin position="206"/>
        <end position="346"/>
    </location>
</feature>
<evidence type="ECO:0000256" key="1">
    <source>
        <dbReference type="ARBA" id="ARBA00004141"/>
    </source>
</evidence>
<dbReference type="InterPro" id="IPR050925">
    <property type="entry name" value="Rhomboid_protease_S54"/>
</dbReference>
<dbReference type="EMBL" id="AP023368">
    <property type="protein sequence ID" value="BCJ97016.1"/>
    <property type="molecule type" value="Genomic_DNA"/>
</dbReference>
<keyword evidence="3 7" id="KW-0812">Transmembrane</keyword>
<evidence type="ECO:0000256" key="4">
    <source>
        <dbReference type="ARBA" id="ARBA00022801"/>
    </source>
</evidence>
<protein>
    <submittedName>
        <fullName evidence="9">Membrane associated peptidase</fullName>
    </submittedName>
</protein>
<dbReference type="Gene3D" id="1.20.1540.10">
    <property type="entry name" value="Rhomboid-like"/>
    <property type="match status" value="1"/>
</dbReference>
<dbReference type="Pfam" id="PF01694">
    <property type="entry name" value="Rhomboid"/>
    <property type="match status" value="1"/>
</dbReference>
<dbReference type="PANTHER" id="PTHR43731">
    <property type="entry name" value="RHOMBOID PROTEASE"/>
    <property type="match status" value="1"/>
</dbReference>
<evidence type="ECO:0000313" key="10">
    <source>
        <dbReference type="Proteomes" id="UP000515703"/>
    </source>
</evidence>
<dbReference type="PANTHER" id="PTHR43731:SF14">
    <property type="entry name" value="PRESENILIN-ASSOCIATED RHOMBOID-LIKE PROTEIN, MITOCHONDRIAL"/>
    <property type="match status" value="1"/>
</dbReference>
<dbReference type="InterPro" id="IPR022764">
    <property type="entry name" value="Peptidase_S54_rhomboid_dom"/>
</dbReference>
<evidence type="ECO:0000256" key="7">
    <source>
        <dbReference type="SAM" id="Phobius"/>
    </source>
</evidence>
<feature type="transmembrane region" description="Helical" evidence="7">
    <location>
        <begin position="307"/>
        <end position="322"/>
    </location>
</feature>
<evidence type="ECO:0000313" key="9">
    <source>
        <dbReference type="EMBL" id="BCJ97016.1"/>
    </source>
</evidence>
<gene>
    <name evidence="9" type="ORF">bsdcttw_00570</name>
</gene>
<evidence type="ECO:0000256" key="2">
    <source>
        <dbReference type="ARBA" id="ARBA00009045"/>
    </source>
</evidence>
<feature type="transmembrane region" description="Helical" evidence="7">
    <location>
        <begin position="211"/>
        <end position="235"/>
    </location>
</feature>
<name>A0A7I8DL61_9FIRM</name>
<dbReference type="InterPro" id="IPR035952">
    <property type="entry name" value="Rhomboid-like_sf"/>
</dbReference>
<reference evidence="9 10" key="1">
    <citation type="submission" date="2020-08" db="EMBL/GenBank/DDBJ databases">
        <title>Draft genome sequencing of an Anaerocolumna strain isolated from anoxic soil subjected to BSD treatment.</title>
        <authorList>
            <person name="Uek A."/>
            <person name="Tonouchi A."/>
        </authorList>
    </citation>
    <scope>NUCLEOTIDE SEQUENCE [LARGE SCALE GENOMIC DNA]</scope>
    <source>
        <strain evidence="9 10">CTTW</strain>
    </source>
</reference>
<dbReference type="KEGG" id="acht:bsdcttw_00570"/>
<organism evidence="9 10">
    <name type="scientific">Anaerocolumna chitinilytica</name>
    <dbReference type="NCBI Taxonomy" id="1727145"/>
    <lineage>
        <taxon>Bacteria</taxon>
        <taxon>Bacillati</taxon>
        <taxon>Bacillota</taxon>
        <taxon>Clostridia</taxon>
        <taxon>Lachnospirales</taxon>
        <taxon>Lachnospiraceae</taxon>
        <taxon>Anaerocolumna</taxon>
    </lineage>
</organism>
<feature type="transmembrane region" description="Helical" evidence="7">
    <location>
        <begin position="247"/>
        <end position="267"/>
    </location>
</feature>
<evidence type="ECO:0000256" key="5">
    <source>
        <dbReference type="ARBA" id="ARBA00022989"/>
    </source>
</evidence>
<keyword evidence="4" id="KW-0378">Hydrolase</keyword>
<dbReference type="GO" id="GO:0016020">
    <property type="term" value="C:membrane"/>
    <property type="evidence" value="ECO:0007669"/>
    <property type="project" value="UniProtKB-SubCell"/>
</dbReference>
<evidence type="ECO:0000256" key="3">
    <source>
        <dbReference type="ARBA" id="ARBA00022692"/>
    </source>
</evidence>
<comment type="subcellular location">
    <subcellularLocation>
        <location evidence="1">Membrane</location>
        <topology evidence="1">Multi-pass membrane protein</topology>
    </subcellularLocation>
</comment>
<evidence type="ECO:0000256" key="6">
    <source>
        <dbReference type="ARBA" id="ARBA00023136"/>
    </source>
</evidence>
<evidence type="ECO:0000259" key="8">
    <source>
        <dbReference type="Pfam" id="PF01694"/>
    </source>
</evidence>
<feature type="transmembrane region" description="Helical" evidence="7">
    <location>
        <begin position="273"/>
        <end position="295"/>
    </location>
</feature>
<dbReference type="GO" id="GO:0004252">
    <property type="term" value="F:serine-type endopeptidase activity"/>
    <property type="evidence" value="ECO:0007669"/>
    <property type="project" value="InterPro"/>
</dbReference>
<comment type="similarity">
    <text evidence="2">Belongs to the peptidase S54 family.</text>
</comment>
<proteinExistence type="inferred from homology"/>
<dbReference type="SUPFAM" id="SSF144091">
    <property type="entry name" value="Rhomboid-like"/>
    <property type="match status" value="1"/>
</dbReference>
<sequence length="358" mass="40710">MIMTINDIKDFLLIRNFKPIELNTERLTLYFQDREEGYYALLILDCPRGDEFTSLQYKNIKRQIYEKLTANSGKRVFLHAIILSENITGASMISEREAESWIIETSRSRLILYENQRYDFAGIRKELEDSLLKDYIPEEEAGTPMYYDQEPKGKNAVSRYFSLVNTGIVLLNILVFIVVNNLVSVSTENYLISKGALSWRDILDKGEYYRLITYMFLHSGPSHIINNMIVLLFIGDNLERAMGKWKYLLTYLASGLIAGVVSAAFNFFNYNDIISIGASGAIFGVVGAMAYIVIVNRGRLENLSTRQLVWFVVFSLYGGLTSTGVDNAAHIGGLIGGFILAAMLYRKTNRGYKKGWEE</sequence>
<keyword evidence="6 7" id="KW-0472">Membrane</keyword>
<accession>A0A7I8DL61</accession>
<keyword evidence="10" id="KW-1185">Reference proteome</keyword>